<name>A0A6C0C6I3_9ZZZZ</name>
<dbReference type="AlphaFoldDB" id="A0A6C0C6I3"/>
<dbReference type="Gene3D" id="1.25.40.20">
    <property type="entry name" value="Ankyrin repeat-containing domain"/>
    <property type="match status" value="1"/>
</dbReference>
<dbReference type="Pfam" id="PF12796">
    <property type="entry name" value="Ank_2"/>
    <property type="match status" value="1"/>
</dbReference>
<proteinExistence type="predicted"/>
<organism evidence="1">
    <name type="scientific">viral metagenome</name>
    <dbReference type="NCBI Taxonomy" id="1070528"/>
    <lineage>
        <taxon>unclassified sequences</taxon>
        <taxon>metagenomes</taxon>
        <taxon>organismal metagenomes</taxon>
    </lineage>
</organism>
<reference evidence="1" key="1">
    <citation type="journal article" date="2020" name="Nature">
        <title>Giant virus diversity and host interactions through global metagenomics.</title>
        <authorList>
            <person name="Schulz F."/>
            <person name="Roux S."/>
            <person name="Paez-Espino D."/>
            <person name="Jungbluth S."/>
            <person name="Walsh D.A."/>
            <person name="Denef V.J."/>
            <person name="McMahon K.D."/>
            <person name="Konstantinidis K.T."/>
            <person name="Eloe-Fadrosh E.A."/>
            <person name="Kyrpides N.C."/>
            <person name="Woyke T."/>
        </authorList>
    </citation>
    <scope>NUCLEOTIDE SEQUENCE</scope>
    <source>
        <strain evidence="1">GVMAG-M-3300020192-26</strain>
    </source>
</reference>
<dbReference type="InterPro" id="IPR002110">
    <property type="entry name" value="Ankyrin_rpt"/>
</dbReference>
<sequence length="333" mass="37999">MHPTNFAEAIKLIPHGYDITKFPSCTSLFILCQTEEEVDILIKHKYVVNWATPLNFNHLEKIIKKPVDQIMMKFIPMISKWDEVLNISCIIYMPTHIGNKNCFANIFQTAVLLGSTKFLKRLIEAAGVDISKKVLSSPFMNETVLILACELGNNKMIKLLLDLCNEQIFIKKDNRSPLCIYMRNGRLGKSKEIILMLATKDNLDANKKHISSFFSQSFVNKLSRSLGMPFMDDPVIGNLVDTYGNIVGTDPAELAVAVFNVNDVLQKDDLKRMFIQPSVLTLTHIDGTKSDKEFIHGVYVEVPKEQKDNNKIRYHRLTVYGDNILVRINKLQY</sequence>
<dbReference type="InterPro" id="IPR036770">
    <property type="entry name" value="Ankyrin_rpt-contain_sf"/>
</dbReference>
<evidence type="ECO:0000313" key="1">
    <source>
        <dbReference type="EMBL" id="QHT00031.1"/>
    </source>
</evidence>
<protein>
    <submittedName>
        <fullName evidence="1">Uncharacterized protein</fullName>
    </submittedName>
</protein>
<accession>A0A6C0C6I3</accession>
<dbReference type="EMBL" id="MN739352">
    <property type="protein sequence ID" value="QHT00031.1"/>
    <property type="molecule type" value="Genomic_DNA"/>
</dbReference>
<dbReference type="SUPFAM" id="SSF140860">
    <property type="entry name" value="Pseudo ankyrin repeat-like"/>
    <property type="match status" value="1"/>
</dbReference>